<feature type="region of interest" description="Disordered" evidence="1">
    <location>
        <begin position="41"/>
        <end position="95"/>
    </location>
</feature>
<evidence type="ECO:0000313" key="3">
    <source>
        <dbReference type="Proteomes" id="UP000186817"/>
    </source>
</evidence>
<dbReference type="Proteomes" id="UP000186817">
    <property type="component" value="Unassembled WGS sequence"/>
</dbReference>
<organism evidence="2 3">
    <name type="scientific">Symbiodinium microadriaticum</name>
    <name type="common">Dinoflagellate</name>
    <name type="synonym">Zooxanthella microadriatica</name>
    <dbReference type="NCBI Taxonomy" id="2951"/>
    <lineage>
        <taxon>Eukaryota</taxon>
        <taxon>Sar</taxon>
        <taxon>Alveolata</taxon>
        <taxon>Dinophyceae</taxon>
        <taxon>Suessiales</taxon>
        <taxon>Symbiodiniaceae</taxon>
        <taxon>Symbiodinium</taxon>
    </lineage>
</organism>
<gene>
    <name evidence="2" type="ORF">AK812_SmicGene10557</name>
</gene>
<accession>A0A1Q9EFN0</accession>
<evidence type="ECO:0000256" key="1">
    <source>
        <dbReference type="SAM" id="MobiDB-lite"/>
    </source>
</evidence>
<feature type="compositionally biased region" description="Basic and acidic residues" evidence="1">
    <location>
        <begin position="166"/>
        <end position="181"/>
    </location>
</feature>
<dbReference type="OrthoDB" id="436701at2759"/>
<evidence type="ECO:0000313" key="2">
    <source>
        <dbReference type="EMBL" id="OLQ06235.1"/>
    </source>
</evidence>
<name>A0A1Q9EFN0_SYMMI</name>
<keyword evidence="3" id="KW-1185">Reference proteome</keyword>
<sequence>MMDVSLFGPEFTLLSLQKRGAVNYLECRDTHVDWPHPLMASSTEEREDASSQSAPSLHPELRARLHALAKDEPPVAEVAKDSKSSVKKAKGGLDSDVDSLLQQLEALDSRSHALQREDRKDHARWRKDDQAEAKGKTEAVAAKGKETPAAAALRHPLQAVELVPGGDRDIRLRPQKKRSDPRTAPFPSGSVVSLPPLKGSASAPCLVSGPFLRERHLSKP</sequence>
<feature type="compositionally biased region" description="Basic and acidic residues" evidence="1">
    <location>
        <begin position="111"/>
        <end position="137"/>
    </location>
</feature>
<dbReference type="EMBL" id="LSRX01000165">
    <property type="protein sequence ID" value="OLQ06235.1"/>
    <property type="molecule type" value="Genomic_DNA"/>
</dbReference>
<protein>
    <submittedName>
        <fullName evidence="2">Uncharacterized protein</fullName>
    </submittedName>
</protein>
<feature type="compositionally biased region" description="Basic and acidic residues" evidence="1">
    <location>
        <begin position="59"/>
        <end position="84"/>
    </location>
</feature>
<feature type="compositionally biased region" description="Low complexity" evidence="1">
    <location>
        <begin position="139"/>
        <end position="152"/>
    </location>
</feature>
<proteinExistence type="predicted"/>
<feature type="region of interest" description="Disordered" evidence="1">
    <location>
        <begin position="111"/>
        <end position="220"/>
    </location>
</feature>
<reference evidence="2 3" key="1">
    <citation type="submission" date="2016-02" db="EMBL/GenBank/DDBJ databases">
        <title>Genome analysis of coral dinoflagellate symbionts highlights evolutionary adaptations to a symbiotic lifestyle.</title>
        <authorList>
            <person name="Aranda M."/>
            <person name="Li Y."/>
            <person name="Liew Y.J."/>
            <person name="Baumgarten S."/>
            <person name="Simakov O."/>
            <person name="Wilson M."/>
            <person name="Piel J."/>
            <person name="Ashoor H."/>
            <person name="Bougouffa S."/>
            <person name="Bajic V.B."/>
            <person name="Ryu T."/>
            <person name="Ravasi T."/>
            <person name="Bayer T."/>
            <person name="Micklem G."/>
            <person name="Kim H."/>
            <person name="Bhak J."/>
            <person name="Lajeunesse T.C."/>
            <person name="Voolstra C.R."/>
        </authorList>
    </citation>
    <scope>NUCLEOTIDE SEQUENCE [LARGE SCALE GENOMIC DNA]</scope>
    <source>
        <strain evidence="2 3">CCMP2467</strain>
    </source>
</reference>
<dbReference type="AlphaFoldDB" id="A0A1Q9EFN0"/>
<comment type="caution">
    <text evidence="2">The sequence shown here is derived from an EMBL/GenBank/DDBJ whole genome shotgun (WGS) entry which is preliminary data.</text>
</comment>